<dbReference type="Gene3D" id="1.10.1740.10">
    <property type="match status" value="1"/>
</dbReference>
<dbReference type="SUPFAM" id="SSF54427">
    <property type="entry name" value="NTF2-like"/>
    <property type="match status" value="1"/>
</dbReference>
<evidence type="ECO:0000313" key="9">
    <source>
        <dbReference type="EMBL" id="SDQ49717.1"/>
    </source>
</evidence>
<dbReference type="PANTHER" id="PTHR43133">
    <property type="entry name" value="RNA POLYMERASE ECF-TYPE SIGMA FACTO"/>
    <property type="match status" value="1"/>
</dbReference>
<dbReference type="EMBL" id="FNKK01000002">
    <property type="protein sequence ID" value="SDQ49717.1"/>
    <property type="molecule type" value="Genomic_DNA"/>
</dbReference>
<dbReference type="Gene3D" id="3.10.450.50">
    <property type="match status" value="1"/>
</dbReference>
<dbReference type="Proteomes" id="UP000217103">
    <property type="component" value="Unassembled WGS sequence"/>
</dbReference>
<dbReference type="AlphaFoldDB" id="A0A1H1BCT3"/>
<accession>A0A1H1BCT3</accession>
<sequence>MSVAVRRVGRVGKTSPDDRLEPFRTELTGYCYRMLGSGFDAEDAVQETMVRAWRSFDRYDERRASLRTWLYSIATNVCLDMLRGARRRALAMELSPATSAGPDLGVPAPERAWVQPVPDALVLPRDGGPEEAAVLRETIRLAFVAALQHLPPRQRAVLILREVLCWKADEVARLLGATVASVNSALQRARATLKTVGVTPGEPLRPSDGAQRELLARYCDAFERHDVTALVALLHEDATMSMPPFTWWLRGRDQIMRAMLAPEASCAGARLVPVAANGSPAFWQTRPGPDGVHVPFGLVILDVCDGLVTGSTIYLDADRLVRLFGPPSGSRRQPETSTPRR</sequence>
<dbReference type="STRING" id="35622.SAMN04489764_0905"/>
<evidence type="ECO:0000313" key="10">
    <source>
        <dbReference type="Proteomes" id="UP000217103"/>
    </source>
</evidence>
<keyword evidence="5" id="KW-0804">Transcription</keyword>
<gene>
    <name evidence="9" type="ORF">SAMN04489764_0905</name>
</gene>
<dbReference type="Pfam" id="PF12680">
    <property type="entry name" value="SnoaL_2"/>
    <property type="match status" value="1"/>
</dbReference>
<dbReference type="NCBIfam" id="TIGR02960">
    <property type="entry name" value="SigX5"/>
    <property type="match status" value="1"/>
</dbReference>
<proteinExistence type="inferred from homology"/>
<dbReference type="Gene3D" id="1.10.10.10">
    <property type="entry name" value="Winged helix-like DNA-binding domain superfamily/Winged helix DNA-binding domain"/>
    <property type="match status" value="1"/>
</dbReference>
<dbReference type="InterPro" id="IPR036388">
    <property type="entry name" value="WH-like_DNA-bd_sf"/>
</dbReference>
<evidence type="ECO:0000259" key="8">
    <source>
        <dbReference type="Pfam" id="PF12680"/>
    </source>
</evidence>
<keyword evidence="10" id="KW-1185">Reference proteome</keyword>
<dbReference type="InterPro" id="IPR013249">
    <property type="entry name" value="RNA_pol_sigma70_r4_t2"/>
</dbReference>
<dbReference type="NCBIfam" id="NF006089">
    <property type="entry name" value="PRK08241.1"/>
    <property type="match status" value="1"/>
</dbReference>
<comment type="subunit">
    <text evidence="2">Interacts transiently with the RNA polymerase catalytic core formed by RpoA, RpoB, RpoC and RpoZ (2 alpha, 1 beta, 1 beta' and 1 omega subunit) to form the RNA polymerase holoenzyme that can initiate transcription.</text>
</comment>
<dbReference type="InterPro" id="IPR013325">
    <property type="entry name" value="RNA_pol_sigma_r2"/>
</dbReference>
<keyword evidence="4" id="KW-0731">Sigma factor</keyword>
<dbReference type="InterPro" id="IPR039425">
    <property type="entry name" value="RNA_pol_sigma-70-like"/>
</dbReference>
<dbReference type="InterPro" id="IPR014305">
    <property type="entry name" value="RNA_pol_sigma-G_actinobac"/>
</dbReference>
<feature type="domain" description="RNA polymerase sigma factor 70 region 4 type 2" evidence="7">
    <location>
        <begin position="141"/>
        <end position="193"/>
    </location>
</feature>
<dbReference type="InterPro" id="IPR013324">
    <property type="entry name" value="RNA_pol_sigma_r3/r4-like"/>
</dbReference>
<dbReference type="SUPFAM" id="SSF88659">
    <property type="entry name" value="Sigma3 and sigma4 domains of RNA polymerase sigma factors"/>
    <property type="match status" value="1"/>
</dbReference>
<feature type="domain" description="RNA polymerase sigma-70 region 2" evidence="6">
    <location>
        <begin position="24"/>
        <end position="88"/>
    </location>
</feature>
<dbReference type="GO" id="GO:0006352">
    <property type="term" value="P:DNA-templated transcription initiation"/>
    <property type="evidence" value="ECO:0007669"/>
    <property type="project" value="InterPro"/>
</dbReference>
<dbReference type="InterPro" id="IPR032710">
    <property type="entry name" value="NTF2-like_dom_sf"/>
</dbReference>
<comment type="similarity">
    <text evidence="1">Belongs to the sigma-70 factor family. ECF subfamily.</text>
</comment>
<evidence type="ECO:0000259" key="7">
    <source>
        <dbReference type="Pfam" id="PF08281"/>
    </source>
</evidence>
<evidence type="ECO:0000256" key="4">
    <source>
        <dbReference type="ARBA" id="ARBA00023082"/>
    </source>
</evidence>
<dbReference type="PANTHER" id="PTHR43133:SF65">
    <property type="entry name" value="ECF RNA POLYMERASE SIGMA FACTOR SIGG"/>
    <property type="match status" value="1"/>
</dbReference>
<dbReference type="GO" id="GO:0003677">
    <property type="term" value="F:DNA binding"/>
    <property type="evidence" value="ECO:0007669"/>
    <property type="project" value="InterPro"/>
</dbReference>
<keyword evidence="3" id="KW-0805">Transcription regulation</keyword>
<dbReference type="Pfam" id="PF04542">
    <property type="entry name" value="Sigma70_r2"/>
    <property type="match status" value="1"/>
</dbReference>
<dbReference type="InterPro" id="IPR037401">
    <property type="entry name" value="SnoaL-like"/>
</dbReference>
<dbReference type="OrthoDB" id="3500555at2"/>
<feature type="domain" description="SnoaL-like" evidence="8">
    <location>
        <begin position="216"/>
        <end position="294"/>
    </location>
</feature>
<protein>
    <submittedName>
        <fullName evidence="9">RNA polymerase sigma-70 factor, ECF subfamily</fullName>
    </submittedName>
</protein>
<reference evidence="9 10" key="1">
    <citation type="submission" date="2016-10" db="EMBL/GenBank/DDBJ databases">
        <authorList>
            <person name="de Groot N.N."/>
        </authorList>
    </citation>
    <scope>NUCLEOTIDE SEQUENCE [LARGE SCALE GENOMIC DNA]</scope>
    <source>
        <strain evidence="9 10">DSM 43794</strain>
    </source>
</reference>
<evidence type="ECO:0000256" key="2">
    <source>
        <dbReference type="ARBA" id="ARBA00011344"/>
    </source>
</evidence>
<evidence type="ECO:0000256" key="3">
    <source>
        <dbReference type="ARBA" id="ARBA00023015"/>
    </source>
</evidence>
<dbReference type="SUPFAM" id="SSF88946">
    <property type="entry name" value="Sigma2 domain of RNA polymerase sigma factors"/>
    <property type="match status" value="1"/>
</dbReference>
<dbReference type="InterPro" id="IPR014284">
    <property type="entry name" value="RNA_pol_sigma-70_dom"/>
</dbReference>
<dbReference type="CDD" id="cd06171">
    <property type="entry name" value="Sigma70_r4"/>
    <property type="match status" value="1"/>
</dbReference>
<dbReference type="GO" id="GO:0016987">
    <property type="term" value="F:sigma factor activity"/>
    <property type="evidence" value="ECO:0007669"/>
    <property type="project" value="UniProtKB-KW"/>
</dbReference>
<organism evidence="9 10">
    <name type="scientific">Thermostaphylospora chromogena</name>
    <dbReference type="NCBI Taxonomy" id="35622"/>
    <lineage>
        <taxon>Bacteria</taxon>
        <taxon>Bacillati</taxon>
        <taxon>Actinomycetota</taxon>
        <taxon>Actinomycetes</taxon>
        <taxon>Streptosporangiales</taxon>
        <taxon>Thermomonosporaceae</taxon>
        <taxon>Thermostaphylospora</taxon>
    </lineage>
</organism>
<evidence type="ECO:0000259" key="6">
    <source>
        <dbReference type="Pfam" id="PF04542"/>
    </source>
</evidence>
<evidence type="ECO:0000256" key="5">
    <source>
        <dbReference type="ARBA" id="ARBA00023163"/>
    </source>
</evidence>
<evidence type="ECO:0000256" key="1">
    <source>
        <dbReference type="ARBA" id="ARBA00010641"/>
    </source>
</evidence>
<name>A0A1H1BCT3_9ACTN</name>
<dbReference type="NCBIfam" id="TIGR02937">
    <property type="entry name" value="sigma70-ECF"/>
    <property type="match status" value="1"/>
</dbReference>
<dbReference type="Pfam" id="PF08281">
    <property type="entry name" value="Sigma70_r4_2"/>
    <property type="match status" value="1"/>
</dbReference>
<dbReference type="InterPro" id="IPR007627">
    <property type="entry name" value="RNA_pol_sigma70_r2"/>
</dbReference>